<evidence type="ECO:0000313" key="3">
    <source>
        <dbReference type="Proteomes" id="UP001172102"/>
    </source>
</evidence>
<evidence type="ECO:0000256" key="1">
    <source>
        <dbReference type="SAM" id="MobiDB-lite"/>
    </source>
</evidence>
<name>A0AA40APJ4_9PEZI</name>
<feature type="region of interest" description="Disordered" evidence="1">
    <location>
        <begin position="155"/>
        <end position="190"/>
    </location>
</feature>
<evidence type="ECO:0008006" key="4">
    <source>
        <dbReference type="Google" id="ProtNLM"/>
    </source>
</evidence>
<feature type="compositionally biased region" description="Basic and acidic residues" evidence="1">
    <location>
        <begin position="865"/>
        <end position="880"/>
    </location>
</feature>
<feature type="compositionally biased region" description="Basic and acidic residues" evidence="1">
    <location>
        <begin position="773"/>
        <end position="782"/>
    </location>
</feature>
<evidence type="ECO:0000313" key="2">
    <source>
        <dbReference type="EMBL" id="KAK0719612.1"/>
    </source>
</evidence>
<dbReference type="GO" id="GO:0005829">
    <property type="term" value="C:cytosol"/>
    <property type="evidence" value="ECO:0007669"/>
    <property type="project" value="TreeGrafter"/>
</dbReference>
<keyword evidence="3" id="KW-1185">Reference proteome</keyword>
<feature type="region of interest" description="Disordered" evidence="1">
    <location>
        <begin position="830"/>
        <end position="880"/>
    </location>
</feature>
<dbReference type="InterPro" id="IPR055335">
    <property type="entry name" value="Ucp6/RUP1"/>
</dbReference>
<dbReference type="GO" id="GO:0005634">
    <property type="term" value="C:nucleus"/>
    <property type="evidence" value="ECO:0007669"/>
    <property type="project" value="TreeGrafter"/>
</dbReference>
<reference evidence="2" key="1">
    <citation type="submission" date="2023-06" db="EMBL/GenBank/DDBJ databases">
        <title>Genome-scale phylogeny and comparative genomics of the fungal order Sordariales.</title>
        <authorList>
            <consortium name="Lawrence Berkeley National Laboratory"/>
            <person name="Hensen N."/>
            <person name="Bonometti L."/>
            <person name="Westerberg I."/>
            <person name="Brannstrom I.O."/>
            <person name="Guillou S."/>
            <person name="Cros-Aarteil S."/>
            <person name="Calhoun S."/>
            <person name="Haridas S."/>
            <person name="Kuo A."/>
            <person name="Mondo S."/>
            <person name="Pangilinan J."/>
            <person name="Riley R."/>
            <person name="Labutti K."/>
            <person name="Andreopoulos B."/>
            <person name="Lipzen A."/>
            <person name="Chen C."/>
            <person name="Yanf M."/>
            <person name="Daum C."/>
            <person name="Ng V."/>
            <person name="Clum A."/>
            <person name="Steindorff A."/>
            <person name="Ohm R."/>
            <person name="Martin F."/>
            <person name="Silar P."/>
            <person name="Natvig D."/>
            <person name="Lalanne C."/>
            <person name="Gautier V."/>
            <person name="Ament-Velasquez S.L."/>
            <person name="Kruys A."/>
            <person name="Hutchinson M.I."/>
            <person name="Powell A.J."/>
            <person name="Barry K."/>
            <person name="Miller A.N."/>
            <person name="Grigoriev I.V."/>
            <person name="Debuchy R."/>
            <person name="Gladieux P."/>
            <person name="Thoren M.H."/>
            <person name="Johannesson H."/>
        </authorList>
    </citation>
    <scope>NUCLEOTIDE SEQUENCE</scope>
    <source>
        <strain evidence="2">SMH4607-1</strain>
    </source>
</reference>
<organism evidence="2 3">
    <name type="scientific">Lasiosphaeris hirsuta</name>
    <dbReference type="NCBI Taxonomy" id="260670"/>
    <lineage>
        <taxon>Eukaryota</taxon>
        <taxon>Fungi</taxon>
        <taxon>Dikarya</taxon>
        <taxon>Ascomycota</taxon>
        <taxon>Pezizomycotina</taxon>
        <taxon>Sordariomycetes</taxon>
        <taxon>Sordariomycetidae</taxon>
        <taxon>Sordariales</taxon>
        <taxon>Lasiosphaeriaceae</taxon>
        <taxon>Lasiosphaeris</taxon>
    </lineage>
</organism>
<dbReference type="PANTHER" id="PTHR39597:SF1">
    <property type="entry name" value="UBA DOMAIN-CONTAINING PROTEIN RUP1"/>
    <property type="match status" value="1"/>
</dbReference>
<dbReference type="EMBL" id="JAUKUA010000003">
    <property type="protein sequence ID" value="KAK0719612.1"/>
    <property type="molecule type" value="Genomic_DNA"/>
</dbReference>
<dbReference type="GO" id="GO:0016579">
    <property type="term" value="P:protein deubiquitination"/>
    <property type="evidence" value="ECO:0007669"/>
    <property type="project" value="TreeGrafter"/>
</dbReference>
<dbReference type="AlphaFoldDB" id="A0AA40APJ4"/>
<feature type="region of interest" description="Disordered" evidence="1">
    <location>
        <begin position="717"/>
        <end position="801"/>
    </location>
</feature>
<feature type="region of interest" description="Disordered" evidence="1">
    <location>
        <begin position="97"/>
        <end position="118"/>
    </location>
</feature>
<dbReference type="PANTHER" id="PTHR39597">
    <property type="entry name" value="UBA DOMAIN-CONTAINING PROTEIN RUP1"/>
    <property type="match status" value="1"/>
</dbReference>
<dbReference type="Proteomes" id="UP001172102">
    <property type="component" value="Unassembled WGS sequence"/>
</dbReference>
<comment type="caution">
    <text evidence="2">The sequence shown here is derived from an EMBL/GenBank/DDBJ whole genome shotgun (WGS) entry which is preliminary data.</text>
</comment>
<gene>
    <name evidence="2" type="ORF">B0H67DRAFT_599312</name>
</gene>
<protein>
    <recommendedName>
        <fullName evidence="4">Ubiquitin interaction domain-containing protein</fullName>
    </recommendedName>
</protein>
<sequence>MALPPTERDVDTVIEFTGFSDRRMIYSALRAKNNDVEAVAMEIVDSPEKFTTTYGWDETAFSSGRDGDEPTVPHTTNPSFVIHSADNEVLYGTEPNEFYGGTNPAPSRPPSRANNRSPIGRMVDLQTAQFTANAPSNLQEEEAALQRAINESLHTSGVQSPQALPPPPPLPQQSGITGDGDTSVYFGPANRTDYDPNEWAMVEVKRREADPAPSLRKRKPDAPVFLRCRNDDDWKKHRIGGILMILHAIPAVRNALLRAGGTPEYGYGSNAEWWRGELILSPERQAAREAQEPDMWASDIYPHWTDELHRLIAFLDSTDRSYGTADILVESASTIEPTGDRERDFFEAVLAEIHVSKVFRNSVEIVPVKGDAPPTSTAFTVLDATVNKENLSAAENLYNVWDMIFYTAEELELPRIAMITELSEVITFRFTGEDALPSVIDIPETLYVDRYLASKRNQMQRIQLDTATIAAAYRMSQQLEEKLTKYVDPDTNKIWDKRLMNRLAAERCQEKIGHIKTRAFWRDHESARARGEDTQYYLADHEGEPNLEPKETEVIQYYEQQINNFEQETARIERIMTDTILPERKQLEKMSRYLGALLTVPSEDPKWNPTHKYALRGVVSDVNRVYVRKREPALMDLEDDPPSEQWWKMACALDNDNAATAEMVSYETVMREACGIGSKPILIYATDRAMEEIPDPLSDALKTFVKFDNRHYKQELAQAERQKESNPQVEEEWSGIPPGMNIAGIRPRKQRSGSMDSLATNQASAGDLDEDMRDAPFDREDVFSDGNGIADSGSREATLDEQLPDLIDVSDNATSADDSHMERLARVSLDDDAKDAAPQEMQEMQERGHSPLLTRPPGGAFFADAADKGREKEGDMSLGL</sequence>
<accession>A0AA40APJ4</accession>
<proteinExistence type="predicted"/>
<feature type="compositionally biased region" description="Polar residues" evidence="1">
    <location>
        <begin position="752"/>
        <end position="764"/>
    </location>
</feature>